<gene>
    <name evidence="2" type="ORF">OKIOD_LOCUS13755</name>
</gene>
<feature type="signal peptide" evidence="1">
    <location>
        <begin position="1"/>
        <end position="16"/>
    </location>
</feature>
<reference evidence="2 3" key="1">
    <citation type="submission" date="2021-04" db="EMBL/GenBank/DDBJ databases">
        <authorList>
            <person name="Bliznina A."/>
        </authorList>
    </citation>
    <scope>NUCLEOTIDE SEQUENCE [LARGE SCALE GENOMIC DNA]</scope>
</reference>
<evidence type="ECO:0000313" key="2">
    <source>
        <dbReference type="EMBL" id="CAG5110606.1"/>
    </source>
</evidence>
<feature type="chain" id="PRO_5045041734" evidence="1">
    <location>
        <begin position="17"/>
        <end position="178"/>
    </location>
</feature>
<keyword evidence="1" id="KW-0732">Signal</keyword>
<accession>A0ABN7SYZ9</accession>
<name>A0ABN7SYZ9_OIKDI</name>
<proteinExistence type="predicted"/>
<sequence>MNFLFILAILAQICSARFISGRRFYSGDRYNRVVANQPRFSGHYRPRTIYYSNIVNNFKIAFNHKHVKSVKSVNNNNDLFNNFDKYAVNFSTFNIFIFCSFDNIDNSFIFFYFTDNFYCFINIFDINNEKPSNSDKFTHQYINNPRFNNTSNISLNNNYICVVDIDNYDNHNNVNNYD</sequence>
<keyword evidence="3" id="KW-1185">Reference proteome</keyword>
<dbReference type="EMBL" id="OU015567">
    <property type="protein sequence ID" value="CAG5110606.1"/>
    <property type="molecule type" value="Genomic_DNA"/>
</dbReference>
<evidence type="ECO:0000256" key="1">
    <source>
        <dbReference type="SAM" id="SignalP"/>
    </source>
</evidence>
<evidence type="ECO:0000313" key="3">
    <source>
        <dbReference type="Proteomes" id="UP001158576"/>
    </source>
</evidence>
<dbReference type="Proteomes" id="UP001158576">
    <property type="component" value="Chromosome 2"/>
</dbReference>
<organism evidence="2 3">
    <name type="scientific">Oikopleura dioica</name>
    <name type="common">Tunicate</name>
    <dbReference type="NCBI Taxonomy" id="34765"/>
    <lineage>
        <taxon>Eukaryota</taxon>
        <taxon>Metazoa</taxon>
        <taxon>Chordata</taxon>
        <taxon>Tunicata</taxon>
        <taxon>Appendicularia</taxon>
        <taxon>Copelata</taxon>
        <taxon>Oikopleuridae</taxon>
        <taxon>Oikopleura</taxon>
    </lineage>
</organism>
<protein>
    <submittedName>
        <fullName evidence="2">Oidioi.mRNA.OKI2018_I69.chr2.g4990.t1.cds</fullName>
    </submittedName>
</protein>